<dbReference type="InterPro" id="IPR003593">
    <property type="entry name" value="AAA+_ATPase"/>
</dbReference>
<dbReference type="PROSITE" id="PS50026">
    <property type="entry name" value="EGF_3"/>
    <property type="match status" value="1"/>
</dbReference>
<dbReference type="STRING" id="105231.A0A1Y1HRW1"/>
<name>A0A1Y1HRW1_KLENI</name>
<dbReference type="GO" id="GO:0042626">
    <property type="term" value="F:ATPase-coupled transmembrane transporter activity"/>
    <property type="evidence" value="ECO:0000318"/>
    <property type="project" value="GO_Central"/>
</dbReference>
<dbReference type="PROSITE" id="PS50893">
    <property type="entry name" value="ABC_TRANSPORTER_2"/>
    <property type="match status" value="1"/>
</dbReference>
<keyword evidence="15" id="KW-1185">Reference proteome</keyword>
<dbReference type="GO" id="GO:0016887">
    <property type="term" value="F:ATP hydrolysis activity"/>
    <property type="evidence" value="ECO:0007669"/>
    <property type="project" value="InterPro"/>
</dbReference>
<dbReference type="PROSITE" id="PS51257">
    <property type="entry name" value="PROKAR_LIPOPROTEIN"/>
    <property type="match status" value="1"/>
</dbReference>
<proteinExistence type="predicted"/>
<dbReference type="EMBL" id="DF237027">
    <property type="protein sequence ID" value="GAQ81375.1"/>
    <property type="molecule type" value="Genomic_DNA"/>
</dbReference>
<evidence type="ECO:0000259" key="13">
    <source>
        <dbReference type="PROSITE" id="PS50893"/>
    </source>
</evidence>
<keyword evidence="5" id="KW-0067">ATP-binding</keyword>
<evidence type="ECO:0000256" key="6">
    <source>
        <dbReference type="ARBA" id="ARBA00022989"/>
    </source>
</evidence>
<keyword evidence="7 10" id="KW-0472">Membrane</keyword>
<keyword evidence="3 10" id="KW-0812">Transmembrane</keyword>
<evidence type="ECO:0000256" key="1">
    <source>
        <dbReference type="ARBA" id="ARBA00004141"/>
    </source>
</evidence>
<feature type="compositionally biased region" description="Polar residues" evidence="9">
    <location>
        <begin position="998"/>
        <end position="1015"/>
    </location>
</feature>
<dbReference type="InterPro" id="IPR017871">
    <property type="entry name" value="ABC_transporter-like_CS"/>
</dbReference>
<evidence type="ECO:0000256" key="5">
    <source>
        <dbReference type="ARBA" id="ARBA00022840"/>
    </source>
</evidence>
<evidence type="ECO:0000256" key="7">
    <source>
        <dbReference type="ARBA" id="ARBA00023136"/>
    </source>
</evidence>
<dbReference type="GO" id="GO:0055085">
    <property type="term" value="P:transmembrane transport"/>
    <property type="evidence" value="ECO:0000318"/>
    <property type="project" value="GO_Central"/>
</dbReference>
<evidence type="ECO:0000256" key="2">
    <source>
        <dbReference type="ARBA" id="ARBA00022448"/>
    </source>
</evidence>
<evidence type="ECO:0000256" key="9">
    <source>
        <dbReference type="SAM" id="MobiDB-lite"/>
    </source>
</evidence>
<feature type="disulfide bond" evidence="8">
    <location>
        <begin position="238"/>
        <end position="248"/>
    </location>
</feature>
<keyword evidence="6 10" id="KW-1133">Transmembrane helix</keyword>
<dbReference type="InterPro" id="IPR003439">
    <property type="entry name" value="ABC_transporter-like_ATP-bd"/>
</dbReference>
<feature type="region of interest" description="Disordered" evidence="9">
    <location>
        <begin position="996"/>
        <end position="1015"/>
    </location>
</feature>
<gene>
    <name evidence="14" type="ORF">KFL_000780370</name>
</gene>
<dbReference type="InterPro" id="IPR000742">
    <property type="entry name" value="EGF"/>
</dbReference>
<sequence>MHRAAPRGLHGWGRTLLFFVALFALPSGVWGQSCVLRFDINPAVSNFTISGQVTKPLTAPITGDAGQVVNASGPLYITLASTGPCPPSNWSSVFLNGASFSGPPATNPVPLSVAPADIITRIQTLATVTISDLTVNLTSAPMNATVTVPATNAQRVTVNQTWVVGNAMAAVALAGGTPSLSDLGGASTSVAGNGTLTSLGRTATLDFPSIAVAFSITGSYGATVIFTGRLLATSTLGCSSSCNLNGRCVPGPTALSSGTCSCDCGFSGGSCASQTVPPLVLSSAAVDAGTDVALMGPGLGDAVLAAVNNVSVPPVQVSVGGLNCTSLTRIGTNNATCNASSAPLGSKLSVIASQGCRKTLRSTKSTVTLSAPPVATLPPAPVSGGALNPANCPLNFGYECAGYPATADVNGTCDCTCKAGWAGLGCNICKTDAACSLIGYSQCEQSNLYGLNTTTKNYDCQITDANLQNVVDKGVSIAVNVSSGLADVRFRAADKYRTPVNCTAYECTATAGTTAFRCARTKCDCGDAIIPCRPDSTVYGIVPQVSGSADFKCTGNGGTDCTLIVVGFPVNIVATCSATECSNGASIFVLETKGTNWAAIGGSLGGVLAVLGVGIVVGRWARLRYRAKKEQQFLAWMAYKEQRFAAYAAAANGAASLADVDGLLGDALAGAPEFEDAPIAPGRELVVENLSVVKGESLIRRVGISWLGVRRYFALRRRLRGAESYSKERSLIVSNVSLRLESGSMLAIMGPTGSGKTTLLNVLAGIGGGRTAGTTPYGRITVDGLIRDDGYRYLAAYLPQEDFLYSVLTVQETIRYAALLRLPAYMPKRLKLQKVDEIIDYLGLARVIHNRVGGTFGRPGLSGGERRRVRIAMELVSDPRIVLLDEPTSGLDAHTAARLVRLLHDTARRGSIVVLSVHQPSQATFEEFDQVLLMSKRGRVIYFGPQRDIYGYFDRLGHPCAVGRNFADHMLQVVSEAEEFDDPKWVPPHALTQLPPASMTTSMVPPTSLPSITPP</sequence>
<dbReference type="GO" id="GO:0140359">
    <property type="term" value="F:ABC-type transporter activity"/>
    <property type="evidence" value="ECO:0007669"/>
    <property type="project" value="InterPro"/>
</dbReference>
<dbReference type="Pfam" id="PF19055">
    <property type="entry name" value="ABC2_membrane_7"/>
    <property type="match status" value="1"/>
</dbReference>
<feature type="disulfide bond" evidence="8">
    <location>
        <begin position="262"/>
        <end position="271"/>
    </location>
</feature>
<evidence type="ECO:0000259" key="12">
    <source>
        <dbReference type="PROSITE" id="PS50026"/>
    </source>
</evidence>
<keyword evidence="11" id="KW-0732">Signal</keyword>
<evidence type="ECO:0000256" key="10">
    <source>
        <dbReference type="SAM" id="Phobius"/>
    </source>
</evidence>
<protein>
    <submittedName>
        <fullName evidence="14">ABC transporter G family</fullName>
    </submittedName>
</protein>
<feature type="transmembrane region" description="Helical" evidence="10">
    <location>
        <begin position="597"/>
        <end position="621"/>
    </location>
</feature>
<feature type="signal peptide" evidence="11">
    <location>
        <begin position="1"/>
        <end position="31"/>
    </location>
</feature>
<dbReference type="PROSITE" id="PS00211">
    <property type="entry name" value="ABC_TRANSPORTER_1"/>
    <property type="match status" value="1"/>
</dbReference>
<dbReference type="SMART" id="SM00382">
    <property type="entry name" value="AAA"/>
    <property type="match status" value="1"/>
</dbReference>
<dbReference type="AlphaFoldDB" id="A0A1Y1HRW1"/>
<dbReference type="PROSITE" id="PS01186">
    <property type="entry name" value="EGF_2"/>
    <property type="match status" value="1"/>
</dbReference>
<evidence type="ECO:0000256" key="8">
    <source>
        <dbReference type="PROSITE-ProRule" id="PRU00076"/>
    </source>
</evidence>
<keyword evidence="2" id="KW-0813">Transport</keyword>
<feature type="chain" id="PRO_5012463110" evidence="11">
    <location>
        <begin position="32"/>
        <end position="1015"/>
    </location>
</feature>
<dbReference type="Gene3D" id="3.40.50.300">
    <property type="entry name" value="P-loop containing nucleotide triphosphate hydrolases"/>
    <property type="match status" value="1"/>
</dbReference>
<dbReference type="GO" id="GO:0016020">
    <property type="term" value="C:membrane"/>
    <property type="evidence" value="ECO:0000318"/>
    <property type="project" value="GO_Central"/>
</dbReference>
<dbReference type="OrthoDB" id="66620at2759"/>
<dbReference type="SUPFAM" id="SSF52540">
    <property type="entry name" value="P-loop containing nucleoside triphosphate hydrolases"/>
    <property type="match status" value="1"/>
</dbReference>
<dbReference type="GO" id="GO:0005524">
    <property type="term" value="F:ATP binding"/>
    <property type="evidence" value="ECO:0007669"/>
    <property type="project" value="UniProtKB-KW"/>
</dbReference>
<feature type="domain" description="EGF-like" evidence="12">
    <location>
        <begin position="234"/>
        <end position="272"/>
    </location>
</feature>
<evidence type="ECO:0000256" key="11">
    <source>
        <dbReference type="SAM" id="SignalP"/>
    </source>
</evidence>
<feature type="domain" description="ABC transporter" evidence="13">
    <location>
        <begin position="717"/>
        <end position="962"/>
    </location>
</feature>
<comment type="caution">
    <text evidence="8">Lacks conserved residue(s) required for the propagation of feature annotation.</text>
</comment>
<dbReference type="Pfam" id="PF00005">
    <property type="entry name" value="ABC_tran"/>
    <property type="match status" value="1"/>
</dbReference>
<dbReference type="PANTHER" id="PTHR48041">
    <property type="entry name" value="ABC TRANSPORTER G FAMILY MEMBER 28"/>
    <property type="match status" value="1"/>
</dbReference>
<organism evidence="14 15">
    <name type="scientific">Klebsormidium nitens</name>
    <name type="common">Green alga</name>
    <name type="synonym">Ulothrix nitens</name>
    <dbReference type="NCBI Taxonomy" id="105231"/>
    <lineage>
        <taxon>Eukaryota</taxon>
        <taxon>Viridiplantae</taxon>
        <taxon>Streptophyta</taxon>
        <taxon>Klebsormidiophyceae</taxon>
        <taxon>Klebsormidiales</taxon>
        <taxon>Klebsormidiaceae</taxon>
        <taxon>Klebsormidium</taxon>
    </lineage>
</organism>
<dbReference type="PANTHER" id="PTHR48041:SF2">
    <property type="entry name" value="ATP-DEPENDENT PERMEASE-RELATED"/>
    <property type="match status" value="1"/>
</dbReference>
<evidence type="ECO:0000313" key="14">
    <source>
        <dbReference type="EMBL" id="GAQ81375.1"/>
    </source>
</evidence>
<keyword evidence="4" id="KW-0547">Nucleotide-binding</keyword>
<dbReference type="Proteomes" id="UP000054558">
    <property type="component" value="Unassembled WGS sequence"/>
</dbReference>
<keyword evidence="8" id="KW-0245">EGF-like domain</keyword>
<evidence type="ECO:0000313" key="15">
    <source>
        <dbReference type="Proteomes" id="UP000054558"/>
    </source>
</evidence>
<accession>A0A1Y1HRW1</accession>
<dbReference type="InterPro" id="IPR050352">
    <property type="entry name" value="ABCG_transporters"/>
</dbReference>
<dbReference type="InterPro" id="IPR027417">
    <property type="entry name" value="P-loop_NTPase"/>
</dbReference>
<evidence type="ECO:0000256" key="3">
    <source>
        <dbReference type="ARBA" id="ARBA00022692"/>
    </source>
</evidence>
<evidence type="ECO:0000256" key="4">
    <source>
        <dbReference type="ARBA" id="ARBA00022741"/>
    </source>
</evidence>
<dbReference type="InterPro" id="IPR043926">
    <property type="entry name" value="ABCG_dom"/>
</dbReference>
<keyword evidence="8" id="KW-1015">Disulfide bond</keyword>
<reference evidence="14 15" key="1">
    <citation type="journal article" date="2014" name="Nat. Commun.">
        <title>Klebsormidium flaccidum genome reveals primary factors for plant terrestrial adaptation.</title>
        <authorList>
            <person name="Hori K."/>
            <person name="Maruyama F."/>
            <person name="Fujisawa T."/>
            <person name="Togashi T."/>
            <person name="Yamamoto N."/>
            <person name="Seo M."/>
            <person name="Sato S."/>
            <person name="Yamada T."/>
            <person name="Mori H."/>
            <person name="Tajima N."/>
            <person name="Moriyama T."/>
            <person name="Ikeuchi M."/>
            <person name="Watanabe M."/>
            <person name="Wada H."/>
            <person name="Kobayashi K."/>
            <person name="Saito M."/>
            <person name="Masuda T."/>
            <person name="Sasaki-Sekimoto Y."/>
            <person name="Mashiguchi K."/>
            <person name="Awai K."/>
            <person name="Shimojima M."/>
            <person name="Masuda S."/>
            <person name="Iwai M."/>
            <person name="Nobusawa T."/>
            <person name="Narise T."/>
            <person name="Kondo S."/>
            <person name="Saito H."/>
            <person name="Sato R."/>
            <person name="Murakawa M."/>
            <person name="Ihara Y."/>
            <person name="Oshima-Yamada Y."/>
            <person name="Ohtaka K."/>
            <person name="Satoh M."/>
            <person name="Sonobe K."/>
            <person name="Ishii M."/>
            <person name="Ohtani R."/>
            <person name="Kanamori-Sato M."/>
            <person name="Honoki R."/>
            <person name="Miyazaki D."/>
            <person name="Mochizuki H."/>
            <person name="Umetsu J."/>
            <person name="Higashi K."/>
            <person name="Shibata D."/>
            <person name="Kamiya Y."/>
            <person name="Sato N."/>
            <person name="Nakamura Y."/>
            <person name="Tabata S."/>
            <person name="Ida S."/>
            <person name="Kurokawa K."/>
            <person name="Ohta H."/>
        </authorList>
    </citation>
    <scope>NUCLEOTIDE SEQUENCE [LARGE SCALE GENOMIC DNA]</scope>
    <source>
        <strain evidence="14 15">NIES-2285</strain>
    </source>
</reference>
<dbReference type="PROSITE" id="PS00022">
    <property type="entry name" value="EGF_1"/>
    <property type="match status" value="1"/>
</dbReference>
<comment type="subcellular location">
    <subcellularLocation>
        <location evidence="1">Membrane</location>
        <topology evidence="1">Multi-pass membrane protein</topology>
    </subcellularLocation>
</comment>